<feature type="compositionally biased region" description="Low complexity" evidence="1">
    <location>
        <begin position="27"/>
        <end position="37"/>
    </location>
</feature>
<evidence type="ECO:0000313" key="2">
    <source>
        <dbReference type="EMBL" id="KKK61061.1"/>
    </source>
</evidence>
<gene>
    <name evidence="2" type="ORF">LCGC14_3018140</name>
</gene>
<proteinExistence type="predicted"/>
<evidence type="ECO:0000256" key="1">
    <source>
        <dbReference type="SAM" id="MobiDB-lite"/>
    </source>
</evidence>
<reference evidence="2" key="1">
    <citation type="journal article" date="2015" name="Nature">
        <title>Complex archaea that bridge the gap between prokaryotes and eukaryotes.</title>
        <authorList>
            <person name="Spang A."/>
            <person name="Saw J.H."/>
            <person name="Jorgensen S.L."/>
            <person name="Zaremba-Niedzwiedzka K."/>
            <person name="Martijn J."/>
            <person name="Lind A.E."/>
            <person name="van Eijk R."/>
            <person name="Schleper C."/>
            <person name="Guy L."/>
            <person name="Ettema T.J."/>
        </authorList>
    </citation>
    <scope>NUCLEOTIDE SEQUENCE</scope>
</reference>
<feature type="compositionally biased region" description="Basic residues" evidence="1">
    <location>
        <begin position="17"/>
        <end position="26"/>
    </location>
</feature>
<dbReference type="EMBL" id="LAZR01062661">
    <property type="protein sequence ID" value="KKK61061.1"/>
    <property type="molecule type" value="Genomic_DNA"/>
</dbReference>
<comment type="caution">
    <text evidence="2">The sequence shown here is derived from an EMBL/GenBank/DDBJ whole genome shotgun (WGS) entry which is preliminary data.</text>
</comment>
<organism evidence="2">
    <name type="scientific">marine sediment metagenome</name>
    <dbReference type="NCBI Taxonomy" id="412755"/>
    <lineage>
        <taxon>unclassified sequences</taxon>
        <taxon>metagenomes</taxon>
        <taxon>ecological metagenomes</taxon>
    </lineage>
</organism>
<sequence>MASPNEATRRKNDRKRERVLRRRRGSGRSTGVTKEVK</sequence>
<feature type="region of interest" description="Disordered" evidence="1">
    <location>
        <begin position="1"/>
        <end position="37"/>
    </location>
</feature>
<name>A0A0F8ZM86_9ZZZZ</name>
<dbReference type="AlphaFoldDB" id="A0A0F8ZM86"/>
<protein>
    <submittedName>
        <fullName evidence="2">Uncharacterized protein</fullName>
    </submittedName>
</protein>
<accession>A0A0F8ZM86</accession>
<feature type="compositionally biased region" description="Basic and acidic residues" evidence="1">
    <location>
        <begin position="7"/>
        <end position="16"/>
    </location>
</feature>